<dbReference type="NCBIfam" id="TIGR03359">
    <property type="entry name" value="VI_chp_6"/>
    <property type="match status" value="1"/>
</dbReference>
<dbReference type="AlphaFoldDB" id="A0A419N6S0"/>
<dbReference type="OrthoDB" id="9763676at2"/>
<keyword evidence="2" id="KW-1185">Reference proteome</keyword>
<dbReference type="PANTHER" id="PTHR35370:SF1">
    <property type="entry name" value="TYPE VI SECRETION SYSTEM COMPONENT TSSF1"/>
    <property type="match status" value="1"/>
</dbReference>
<dbReference type="Proteomes" id="UP000284908">
    <property type="component" value="Unassembled WGS sequence"/>
</dbReference>
<gene>
    <name evidence="1" type="primary">tssF</name>
    <name evidence="1" type="ORF">D6C13_15965</name>
</gene>
<dbReference type="PIRSF" id="PIRSF028304">
    <property type="entry name" value="UCP028304"/>
    <property type="match status" value="1"/>
</dbReference>
<sequence>MTLKKGIIGIKHPLGEINMNNDERYYREELDYLRQLAKMLAIENPHLKSFLESKDSEHEIERLFEAFSILSGHVRTRIEDSFPEITHPLLHNLWPNYLRPTPSMTIIEYVPDVDEITMPVVINKGMFLQSDPVQAESVNQKDKIVRRSLPTCTFTLSRDVWLMPLHIDTINAQSSLKNSKMDITISISRLTDLNTLDLNKLRFWLNGEDEYTRYQLYLWLSVNTVKLELLVGKYNIPQPDMVISAAGFERSDALLPYPENSSDGFRILQEYLCYPDSFMFFDIAGSRNLPLKVFAEKFTLRIHFNTPFPPDLNIRNTTLRLHCSPAVNTFPHESKRLNRNEGVKSHPVLFNTRHQEYYDIFSISHVKNKIRSGDKRKGKTGKSPEQYYQALNNIRGRARVTGENDPIYYHLRQLPSLLHNRFDHRISFVHADGRPASLPESGKKREEITLSMICTNREIPEFLRTGDINCTTEINPAVISFTNITRPTFPLPPVTAEQQHWSLLSSMNLSYLTLLDVEGIRQVIRDFDLSGIYHPNLAGISAKKLEAIERIDTQPLDLLFKRIPVRGSHSTLFMQPSVFSCTGEMYLLGTVLSYVFAMYSSENSFHMLKMVVLDTQECFEWEARKGQHKLM</sequence>
<evidence type="ECO:0000313" key="1">
    <source>
        <dbReference type="EMBL" id="RJT43008.1"/>
    </source>
</evidence>
<comment type="caution">
    <text evidence="1">The sequence shown here is derived from an EMBL/GenBank/DDBJ whole genome shotgun (WGS) entry which is preliminary data.</text>
</comment>
<accession>A0A419N6S0</accession>
<dbReference type="PANTHER" id="PTHR35370">
    <property type="entry name" value="CYTOPLASMIC PROTEIN-RELATED-RELATED"/>
    <property type="match status" value="1"/>
</dbReference>
<dbReference type="EMBL" id="RAHH01000018">
    <property type="protein sequence ID" value="RJT43008.1"/>
    <property type="molecule type" value="Genomic_DNA"/>
</dbReference>
<reference evidence="1 2" key="1">
    <citation type="submission" date="2018-09" db="EMBL/GenBank/DDBJ databases">
        <authorList>
            <person name="Le Fleche-Mateos A."/>
        </authorList>
    </citation>
    <scope>NUCLEOTIDE SEQUENCE [LARGE SCALE GENOMIC DNA]</scope>
    <source>
        <strain evidence="1 2">DSM 27399</strain>
    </source>
</reference>
<protein>
    <submittedName>
        <fullName evidence="1">Type VI secretion system baseplate subunit TssF</fullName>
    </submittedName>
</protein>
<proteinExistence type="predicted"/>
<organism evidence="1 2">
    <name type="scientific">Rahnella woolbedingensis</name>
    <dbReference type="NCBI Taxonomy" id="1510574"/>
    <lineage>
        <taxon>Bacteria</taxon>
        <taxon>Pseudomonadati</taxon>
        <taxon>Pseudomonadota</taxon>
        <taxon>Gammaproteobacteria</taxon>
        <taxon>Enterobacterales</taxon>
        <taxon>Yersiniaceae</taxon>
        <taxon>Rahnella</taxon>
    </lineage>
</organism>
<evidence type="ECO:0000313" key="2">
    <source>
        <dbReference type="Proteomes" id="UP000284908"/>
    </source>
</evidence>
<dbReference type="Pfam" id="PF05947">
    <property type="entry name" value="T6SS_TssF"/>
    <property type="match status" value="1"/>
</dbReference>
<dbReference type="InterPro" id="IPR010272">
    <property type="entry name" value="T6SS_TssF"/>
</dbReference>
<name>A0A419N6S0_9GAMM</name>